<reference evidence="3" key="1">
    <citation type="journal article" date="2020" name="Nature">
        <title>Giant virus diversity and host interactions through global metagenomics.</title>
        <authorList>
            <person name="Schulz F."/>
            <person name="Roux S."/>
            <person name="Paez-Espino D."/>
            <person name="Jungbluth S."/>
            <person name="Walsh D.A."/>
            <person name="Denef V.J."/>
            <person name="McMahon K.D."/>
            <person name="Konstantinidis K.T."/>
            <person name="Eloe-Fadrosh E.A."/>
            <person name="Kyrpides N.C."/>
            <person name="Woyke T."/>
        </authorList>
    </citation>
    <scope>NUCLEOTIDE SEQUENCE</scope>
    <source>
        <strain evidence="3">GVMAG-M-3300020185-33</strain>
    </source>
</reference>
<protein>
    <recommendedName>
        <fullName evidence="2">Fibronectin type-III domain-containing protein</fullName>
    </recommendedName>
</protein>
<dbReference type="InterPro" id="IPR050964">
    <property type="entry name" value="Striated_Muscle_Regulatory"/>
</dbReference>
<sequence length="1107" mass="122031">MWRIKRRRTKPIENKENSGVLYPKFNATAKSTRYVNRNNYLDVNDCTVVCHCSEDAFGQSYRNPVLGYRKCLVDCSGLSGCGYTKYESGNVYKDNYAKTCSDLSNSLVCYNPSIKKKQNMNGCVNESYNYSTKQYLDRRCLTFSQQEFNFQSQVPVDTGGTKFASCANCQYNSPCSSHEFDNLLYKVKNNKCYVVYKRSNSKFNKQGAVSGGSRINRLKYQTKIVAQSRKVNGQNNVINGKAPASNYVTSKPLTLTNTGCVNPPPGPIDLFGISLSIYTLTVNWSTDNIDESCNIGPLTGFTIQRTGSPFGHTVTISPESRNYTYTGIVTGRYDIRIKSNSYRGSSDWTYLKNLIVSPPFQITDLSGVPAPNQVTLNWTAPGSGVSPITDYQYKQPCGEWISVGNTLSITITQLVNGTKYTFMVRAVNIWGNGVSSDRTSYTPSTIPYKINDLSGVARDKHVSLSWTAPDNGGSDITDYQYNINGGTWVHTGSTNPTFNIEGLSNRTLYTFSVRAINVIGGGPDSNKLELMPTTIPGTIDNLSGIAADNQVTLNWTSPENGGSTIIDYEYKQPCGNWVKTQSTNTTFIVNGLTNGIKYTFMVRAVNINGSGPISNRISFIYIAKPKTITHLSGNGEDAQVVLSWLAPENGGSAITDYQYNINGGSWISTGSNSTSHTVTGLTNGESYIFKVFAVNIIGNGTESGPVTVKPNTIPSAITNLSGVQTYNTVTLTWDKSNDGGASITKYEYNINGNWVTTVPISPDITTYLVTGLTSATKYTFMVRDVNANGPGINNHQINVTTLTVPSPVNVNGTNNEDGKSTVSWTANPSVSGYKLEYATVTNSSDEKKDYGWIIVADDIVSNMYTVTGLTNFTKAYSFRVSSKISDNLSIQTYSPHSYTPRDLQLPQSLEHMQSYLQSGGKSIYDLDESHGWYTMRMACFSESNETQWNGQGLNSGMEWYHCVGKHLYSEPSNITEPGIVRNPFILVTNSTQVIYKINPRGSRSINDVTHIPTFYGPGFSTAGVTSVSYFDRKINPPYTNPPSGCVGGGEWYNEITSEPYNGNRRIIDDCRLNFGHDWHWITGPKNDYSFGNRNSGPDHSLYTQIKN</sequence>
<dbReference type="Pfam" id="PF00041">
    <property type="entry name" value="fn3"/>
    <property type="match status" value="5"/>
</dbReference>
<dbReference type="SUPFAM" id="SSF49265">
    <property type="entry name" value="Fibronectin type III"/>
    <property type="match status" value="4"/>
</dbReference>
<evidence type="ECO:0000259" key="2">
    <source>
        <dbReference type="PROSITE" id="PS50853"/>
    </source>
</evidence>
<dbReference type="Gene3D" id="2.60.40.10">
    <property type="entry name" value="Immunoglobulins"/>
    <property type="match status" value="6"/>
</dbReference>
<feature type="domain" description="Fibronectin type-III" evidence="2">
    <location>
        <begin position="535"/>
        <end position="625"/>
    </location>
</feature>
<dbReference type="EMBL" id="MN739334">
    <property type="protein sequence ID" value="QHS99104.1"/>
    <property type="molecule type" value="Genomic_DNA"/>
</dbReference>
<keyword evidence="1" id="KW-0677">Repeat</keyword>
<proteinExistence type="predicted"/>
<dbReference type="InterPro" id="IPR003961">
    <property type="entry name" value="FN3_dom"/>
</dbReference>
<evidence type="ECO:0000313" key="3">
    <source>
        <dbReference type="EMBL" id="QHS99104.1"/>
    </source>
</evidence>
<feature type="domain" description="Fibronectin type-III" evidence="2">
    <location>
        <begin position="449"/>
        <end position="534"/>
    </location>
</feature>
<feature type="domain" description="Fibronectin type-III" evidence="2">
    <location>
        <begin position="713"/>
        <end position="806"/>
    </location>
</feature>
<accession>A0A6C0C5R3</accession>
<feature type="domain" description="Fibronectin type-III" evidence="2">
    <location>
        <begin position="358"/>
        <end position="448"/>
    </location>
</feature>
<name>A0A6C0C5R3_9ZZZZ</name>
<dbReference type="AlphaFoldDB" id="A0A6C0C5R3"/>
<organism evidence="3">
    <name type="scientific">viral metagenome</name>
    <dbReference type="NCBI Taxonomy" id="1070528"/>
    <lineage>
        <taxon>unclassified sequences</taxon>
        <taxon>metagenomes</taxon>
        <taxon>organismal metagenomes</taxon>
    </lineage>
</organism>
<evidence type="ECO:0000256" key="1">
    <source>
        <dbReference type="ARBA" id="ARBA00022737"/>
    </source>
</evidence>
<dbReference type="CDD" id="cd00063">
    <property type="entry name" value="FN3"/>
    <property type="match status" value="6"/>
</dbReference>
<dbReference type="InterPro" id="IPR013783">
    <property type="entry name" value="Ig-like_fold"/>
</dbReference>
<dbReference type="SMART" id="SM00060">
    <property type="entry name" value="FN3"/>
    <property type="match status" value="7"/>
</dbReference>
<feature type="domain" description="Fibronectin type-III" evidence="2">
    <location>
        <begin position="627"/>
        <end position="711"/>
    </location>
</feature>
<dbReference type="PANTHER" id="PTHR13817">
    <property type="entry name" value="TITIN"/>
    <property type="match status" value="1"/>
</dbReference>
<dbReference type="InterPro" id="IPR036116">
    <property type="entry name" value="FN3_sf"/>
</dbReference>
<dbReference type="PANTHER" id="PTHR13817:SF73">
    <property type="entry name" value="FIBRONECTIN TYPE-III DOMAIN-CONTAINING PROTEIN"/>
    <property type="match status" value="1"/>
</dbReference>
<dbReference type="PROSITE" id="PS50853">
    <property type="entry name" value="FN3"/>
    <property type="match status" value="5"/>
</dbReference>